<dbReference type="Proteomes" id="UP001590951">
    <property type="component" value="Unassembled WGS sequence"/>
</dbReference>
<organism evidence="2 3">
    <name type="scientific">Lepraria finkii</name>
    <dbReference type="NCBI Taxonomy" id="1340010"/>
    <lineage>
        <taxon>Eukaryota</taxon>
        <taxon>Fungi</taxon>
        <taxon>Dikarya</taxon>
        <taxon>Ascomycota</taxon>
        <taxon>Pezizomycotina</taxon>
        <taxon>Lecanoromycetes</taxon>
        <taxon>OSLEUM clade</taxon>
        <taxon>Lecanoromycetidae</taxon>
        <taxon>Lecanorales</taxon>
        <taxon>Lecanorineae</taxon>
        <taxon>Stereocaulaceae</taxon>
        <taxon>Lepraria</taxon>
    </lineage>
</organism>
<protein>
    <recommendedName>
        <fullName evidence="1">DUF7924 domain-containing protein</fullName>
    </recommendedName>
</protein>
<keyword evidence="3" id="KW-1185">Reference proteome</keyword>
<evidence type="ECO:0000259" key="1">
    <source>
        <dbReference type="Pfam" id="PF25545"/>
    </source>
</evidence>
<reference evidence="2 3" key="1">
    <citation type="submission" date="2024-09" db="EMBL/GenBank/DDBJ databases">
        <title>Rethinking Asexuality: The Enigmatic Case of Functional Sexual Genes in Lepraria (Stereocaulaceae).</title>
        <authorList>
            <person name="Doellman M."/>
            <person name="Sun Y."/>
            <person name="Barcenas-Pena A."/>
            <person name="Lumbsch H.T."/>
            <person name="Grewe F."/>
        </authorList>
    </citation>
    <scope>NUCLEOTIDE SEQUENCE [LARGE SCALE GENOMIC DNA]</scope>
    <source>
        <strain evidence="2 3">Grewe 0041</strain>
    </source>
</reference>
<dbReference type="Pfam" id="PF25545">
    <property type="entry name" value="DUF7924"/>
    <property type="match status" value="1"/>
</dbReference>
<evidence type="ECO:0000313" key="2">
    <source>
        <dbReference type="EMBL" id="KAL2058627.1"/>
    </source>
</evidence>
<dbReference type="InterPro" id="IPR057684">
    <property type="entry name" value="DUF7924"/>
</dbReference>
<sequence>MSDNPILARFLDDIPRVKTPEPDRAYGLAKSAFTEKERVINDIMAYLSKVSSQMYHTFFIVEFKSITHAIAEARLQDCRGGAATIDVMRQLKTKARRTLMDSASQ</sequence>
<gene>
    <name evidence="2" type="ORF">ABVK25_001355</name>
</gene>
<proteinExistence type="predicted"/>
<name>A0ABR4BLG3_9LECA</name>
<evidence type="ECO:0000313" key="3">
    <source>
        <dbReference type="Proteomes" id="UP001590951"/>
    </source>
</evidence>
<comment type="caution">
    <text evidence="2">The sequence shown here is derived from an EMBL/GenBank/DDBJ whole genome shotgun (WGS) entry which is preliminary data.</text>
</comment>
<feature type="domain" description="DUF7924" evidence="1">
    <location>
        <begin position="17"/>
        <end position="97"/>
    </location>
</feature>
<accession>A0ABR4BLG3</accession>
<dbReference type="EMBL" id="JBHFEH010000002">
    <property type="protein sequence ID" value="KAL2058627.1"/>
    <property type="molecule type" value="Genomic_DNA"/>
</dbReference>